<dbReference type="EMBL" id="BT065166">
    <property type="protein sequence ID" value="ACN31042.1"/>
    <property type="molecule type" value="mRNA"/>
</dbReference>
<protein>
    <submittedName>
        <fullName evidence="2">Uncharacterized protein</fullName>
    </submittedName>
</protein>
<feature type="chain" id="PRO_5005666919" evidence="1">
    <location>
        <begin position="27"/>
        <end position="69"/>
    </location>
</feature>
<sequence length="69" mass="7487">MKGLQRATLLLLLLVVVLPLRVPALATPPPLVLRHPVQIRTCKGLRKKAYTCNSSSSKVCEPGGRAEVQ</sequence>
<name>C0PA47_MAIZE</name>
<dbReference type="AlphaFoldDB" id="C0PA47"/>
<accession>C0PA47</accession>
<reference evidence="2" key="1">
    <citation type="journal article" date="2009" name="PLoS Genet.">
        <title>Sequencing, mapping, and analysis of 27,455 maize full-length cDNAs.</title>
        <authorList>
            <person name="Soderlund C."/>
            <person name="Descour A."/>
            <person name="Kudrna D."/>
            <person name="Bomhoff M."/>
            <person name="Boyd L."/>
            <person name="Currie J."/>
            <person name="Angelova A."/>
            <person name="Collura K."/>
            <person name="Wissotski M."/>
            <person name="Ashley E."/>
            <person name="Morrow D."/>
            <person name="Fernandes J."/>
            <person name="Walbot V."/>
            <person name="Yu Y."/>
        </authorList>
    </citation>
    <scope>NUCLEOTIDE SEQUENCE</scope>
    <source>
        <strain evidence="2">B73</strain>
    </source>
</reference>
<organism evidence="2">
    <name type="scientific">Zea mays</name>
    <name type="common">Maize</name>
    <dbReference type="NCBI Taxonomy" id="4577"/>
    <lineage>
        <taxon>Eukaryota</taxon>
        <taxon>Viridiplantae</taxon>
        <taxon>Streptophyta</taxon>
        <taxon>Embryophyta</taxon>
        <taxon>Tracheophyta</taxon>
        <taxon>Spermatophyta</taxon>
        <taxon>Magnoliopsida</taxon>
        <taxon>Liliopsida</taxon>
        <taxon>Poales</taxon>
        <taxon>Poaceae</taxon>
        <taxon>PACMAD clade</taxon>
        <taxon>Panicoideae</taxon>
        <taxon>Andropogonodae</taxon>
        <taxon>Andropogoneae</taxon>
        <taxon>Tripsacinae</taxon>
        <taxon>Zea</taxon>
    </lineage>
</organism>
<feature type="signal peptide" evidence="1">
    <location>
        <begin position="1"/>
        <end position="26"/>
    </location>
</feature>
<proteinExistence type="evidence at transcript level"/>
<evidence type="ECO:0000313" key="2">
    <source>
        <dbReference type="EMBL" id="ACN31042.1"/>
    </source>
</evidence>
<keyword evidence="1" id="KW-0732">Signal</keyword>
<evidence type="ECO:0000256" key="1">
    <source>
        <dbReference type="SAM" id="SignalP"/>
    </source>
</evidence>